<organism evidence="3 4">
    <name type="scientific">Allomeiothermus silvanus (strain ATCC 700542 / DSM 9946 / NBRC 106475 / NCIMB 13440 / VI-R2)</name>
    <name type="common">Thermus silvanus</name>
    <dbReference type="NCBI Taxonomy" id="526227"/>
    <lineage>
        <taxon>Bacteria</taxon>
        <taxon>Thermotogati</taxon>
        <taxon>Deinococcota</taxon>
        <taxon>Deinococci</taxon>
        <taxon>Thermales</taxon>
        <taxon>Thermaceae</taxon>
        <taxon>Allomeiothermus</taxon>
    </lineage>
</organism>
<protein>
    <submittedName>
        <fullName evidence="3">Abortive infection protein</fullName>
    </submittedName>
</protein>
<dbReference type="EMBL" id="CP002042">
    <property type="protein sequence ID" value="ADH63568.1"/>
    <property type="molecule type" value="Genomic_DNA"/>
</dbReference>
<dbReference type="KEGG" id="msv:Mesil_1685"/>
<feature type="transmembrane region" description="Helical" evidence="1">
    <location>
        <begin position="112"/>
        <end position="133"/>
    </location>
</feature>
<dbReference type="GO" id="GO:0080120">
    <property type="term" value="P:CAAX-box protein maturation"/>
    <property type="evidence" value="ECO:0007669"/>
    <property type="project" value="UniProtKB-ARBA"/>
</dbReference>
<evidence type="ECO:0000313" key="4">
    <source>
        <dbReference type="Proteomes" id="UP000001916"/>
    </source>
</evidence>
<dbReference type="InterPro" id="IPR003675">
    <property type="entry name" value="Rce1/LyrA-like_dom"/>
</dbReference>
<dbReference type="Pfam" id="PF02517">
    <property type="entry name" value="Rce1-like"/>
    <property type="match status" value="1"/>
</dbReference>
<evidence type="ECO:0000256" key="1">
    <source>
        <dbReference type="SAM" id="Phobius"/>
    </source>
</evidence>
<gene>
    <name evidence="3" type="ordered locus">Mesil_1685</name>
</gene>
<keyword evidence="1" id="KW-0812">Transmembrane</keyword>
<feature type="transmembrane region" description="Helical" evidence="1">
    <location>
        <begin position="37"/>
        <end position="54"/>
    </location>
</feature>
<proteinExistence type="predicted"/>
<accession>D7BFL5</accession>
<dbReference type="eggNOG" id="COG1266">
    <property type="taxonomic scope" value="Bacteria"/>
</dbReference>
<dbReference type="Proteomes" id="UP000001916">
    <property type="component" value="Chromosome"/>
</dbReference>
<reference evidence="3 4" key="1">
    <citation type="journal article" date="2010" name="Stand. Genomic Sci.">
        <title>Complete genome sequence of Meiothermus silvanus type strain (VI-R2).</title>
        <authorList>
            <person name="Sikorski J."/>
            <person name="Tindall B.J."/>
            <person name="Lowry S."/>
            <person name="Lucas S."/>
            <person name="Nolan M."/>
            <person name="Copeland A."/>
            <person name="Glavina Del Rio T."/>
            <person name="Tice H."/>
            <person name="Cheng J.F."/>
            <person name="Han C."/>
            <person name="Pitluck S."/>
            <person name="Liolios K."/>
            <person name="Ivanova N."/>
            <person name="Mavromatis K."/>
            <person name="Mikhailova N."/>
            <person name="Pati A."/>
            <person name="Goodwin L."/>
            <person name="Chen A."/>
            <person name="Palaniappan K."/>
            <person name="Land M."/>
            <person name="Hauser L."/>
            <person name="Chang Y.J."/>
            <person name="Jeffries C.D."/>
            <person name="Rohde M."/>
            <person name="Goker M."/>
            <person name="Woyke T."/>
            <person name="Bristow J."/>
            <person name="Eisen J.A."/>
            <person name="Markowitz V."/>
            <person name="Hugenholtz P."/>
            <person name="Kyrpides N.C."/>
            <person name="Klenk H.P."/>
            <person name="Lapidus A."/>
        </authorList>
    </citation>
    <scope>NUCLEOTIDE SEQUENCE [LARGE SCALE GENOMIC DNA]</scope>
    <source>
        <strain evidence="4">ATCC 700542 / DSM 9946 / VI-R2</strain>
    </source>
</reference>
<dbReference type="RefSeq" id="WP_013158130.1">
    <property type="nucleotide sequence ID" value="NC_014212.1"/>
</dbReference>
<sequence length="189" mass="20619">MFARVICVLFAIQGGLFALGLLWMSLAGYPVLRSPDALRDTLAFFLLCGGLWGLEQVFSRLFPHSFRHAEALHRQLGLAMQQGGLTYPQALGLAGASGLGEEFFFRGALQNFLVGFLGPIGILVQAVIFAAFHPIPDRKAWAYPLYTLFAGLLFGLSYALTGSLIPGILAHYLHNARGFYELLDTKPAT</sequence>
<name>D7BFL5_ALLS1</name>
<evidence type="ECO:0000259" key="2">
    <source>
        <dbReference type="Pfam" id="PF02517"/>
    </source>
</evidence>
<keyword evidence="1" id="KW-1133">Transmembrane helix</keyword>
<dbReference type="HOGENOM" id="CLU_1481325_0_0_0"/>
<dbReference type="MEROPS" id="G05.A04"/>
<dbReference type="STRING" id="526227.Mesil_1685"/>
<feature type="transmembrane region" description="Helical" evidence="1">
    <location>
        <begin position="145"/>
        <end position="169"/>
    </location>
</feature>
<feature type="domain" description="CAAX prenyl protease 2/Lysostaphin resistance protein A-like" evidence="2">
    <location>
        <begin position="88"/>
        <end position="176"/>
    </location>
</feature>
<keyword evidence="4" id="KW-1185">Reference proteome</keyword>
<dbReference type="AlphaFoldDB" id="D7BFL5"/>
<dbReference type="GO" id="GO:0004175">
    <property type="term" value="F:endopeptidase activity"/>
    <property type="evidence" value="ECO:0007669"/>
    <property type="project" value="UniProtKB-ARBA"/>
</dbReference>
<keyword evidence="1" id="KW-0472">Membrane</keyword>
<evidence type="ECO:0000313" key="3">
    <source>
        <dbReference type="EMBL" id="ADH63568.1"/>
    </source>
</evidence>